<comment type="caution">
    <text evidence="2">The sequence shown here is derived from an EMBL/GenBank/DDBJ whole genome shotgun (WGS) entry which is preliminary data.</text>
</comment>
<keyword evidence="3" id="KW-1185">Reference proteome</keyword>
<dbReference type="GO" id="GO:0006515">
    <property type="term" value="P:protein quality control for misfolded or incompletely synthesized proteins"/>
    <property type="evidence" value="ECO:0007669"/>
    <property type="project" value="TreeGrafter"/>
</dbReference>
<dbReference type="Pfam" id="PF00574">
    <property type="entry name" value="CLP_protease"/>
    <property type="match status" value="1"/>
</dbReference>
<reference evidence="2 3" key="1">
    <citation type="journal article" date="2015" name="Stand. Genomic Sci.">
        <title>Genomic Encyclopedia of Bacterial and Archaeal Type Strains, Phase III: the genomes of soil and plant-associated and newly described type strains.</title>
        <authorList>
            <person name="Whitman W.B."/>
            <person name="Woyke T."/>
            <person name="Klenk H.P."/>
            <person name="Zhou Y."/>
            <person name="Lilburn T.G."/>
            <person name="Beck B.J."/>
            <person name="De Vos P."/>
            <person name="Vandamme P."/>
            <person name="Eisen J.A."/>
            <person name="Garrity G."/>
            <person name="Hugenholtz P."/>
            <person name="Kyrpides N.C."/>
        </authorList>
    </citation>
    <scope>NUCLEOTIDE SEQUENCE [LARGE SCALE GENOMIC DNA]</scope>
    <source>
        <strain evidence="2 3">VKM Ac-2541</strain>
    </source>
</reference>
<dbReference type="InterPro" id="IPR029045">
    <property type="entry name" value="ClpP/crotonase-like_dom_sf"/>
</dbReference>
<keyword evidence="1" id="KW-0175">Coiled coil</keyword>
<evidence type="ECO:0000313" key="2">
    <source>
        <dbReference type="EMBL" id="TCO51266.1"/>
    </source>
</evidence>
<dbReference type="SUPFAM" id="SSF52096">
    <property type="entry name" value="ClpP/crotonase"/>
    <property type="match status" value="1"/>
</dbReference>
<sequence length="159" mass="16861">MIVVGGRLDDAVASRVAAQLLLLDSHDADPITVHLACADADLEPSLALAGAIDLVESPVHAVVRGTLRGPAIAVLCAAQKRTAHRHTMFILLSPRFSGDGTTAELQTLADQHERQVARLQDLIVRATGRTAQEVAADLDSGRVLDADEARDYGLVTELL</sequence>
<gene>
    <name evidence="2" type="ORF">EV646_101249</name>
</gene>
<evidence type="ECO:0000256" key="1">
    <source>
        <dbReference type="SAM" id="Coils"/>
    </source>
</evidence>
<dbReference type="GO" id="GO:0004252">
    <property type="term" value="F:serine-type endopeptidase activity"/>
    <property type="evidence" value="ECO:0007669"/>
    <property type="project" value="TreeGrafter"/>
</dbReference>
<organism evidence="2 3">
    <name type="scientific">Kribbella antiqua</name>
    <dbReference type="NCBI Taxonomy" id="2512217"/>
    <lineage>
        <taxon>Bacteria</taxon>
        <taxon>Bacillati</taxon>
        <taxon>Actinomycetota</taxon>
        <taxon>Actinomycetes</taxon>
        <taxon>Propionibacteriales</taxon>
        <taxon>Kribbellaceae</taxon>
        <taxon>Kribbella</taxon>
    </lineage>
</organism>
<dbReference type="EMBL" id="SLWR01000001">
    <property type="protein sequence ID" value="TCO51266.1"/>
    <property type="molecule type" value="Genomic_DNA"/>
</dbReference>
<dbReference type="AlphaFoldDB" id="A0A4R2J2W4"/>
<dbReference type="PANTHER" id="PTHR10381">
    <property type="entry name" value="ATP-DEPENDENT CLP PROTEASE PROTEOLYTIC SUBUNIT"/>
    <property type="match status" value="1"/>
</dbReference>
<dbReference type="PANTHER" id="PTHR10381:SF11">
    <property type="entry name" value="ATP-DEPENDENT CLP PROTEASE PROTEOLYTIC SUBUNIT, MITOCHONDRIAL"/>
    <property type="match status" value="1"/>
</dbReference>
<dbReference type="InterPro" id="IPR023562">
    <property type="entry name" value="ClpP/TepA"/>
</dbReference>
<dbReference type="GO" id="GO:0051117">
    <property type="term" value="F:ATPase binding"/>
    <property type="evidence" value="ECO:0007669"/>
    <property type="project" value="TreeGrafter"/>
</dbReference>
<name>A0A4R2J2W4_9ACTN</name>
<protein>
    <submittedName>
        <fullName evidence="2">ATP-dependent Clp protease protease subunit</fullName>
    </submittedName>
</protein>
<dbReference type="Proteomes" id="UP000295573">
    <property type="component" value="Unassembled WGS sequence"/>
</dbReference>
<evidence type="ECO:0000313" key="3">
    <source>
        <dbReference type="Proteomes" id="UP000295573"/>
    </source>
</evidence>
<dbReference type="Gene3D" id="3.90.226.10">
    <property type="entry name" value="2-enoyl-CoA Hydratase, Chain A, domain 1"/>
    <property type="match status" value="1"/>
</dbReference>
<feature type="coiled-coil region" evidence="1">
    <location>
        <begin position="102"/>
        <end position="129"/>
    </location>
</feature>
<dbReference type="GO" id="GO:0004176">
    <property type="term" value="F:ATP-dependent peptidase activity"/>
    <property type="evidence" value="ECO:0007669"/>
    <property type="project" value="TreeGrafter"/>
</dbReference>
<keyword evidence="2" id="KW-0378">Hydrolase</keyword>
<dbReference type="RefSeq" id="WP_158290878.1">
    <property type="nucleotide sequence ID" value="NZ_SLWR01000001.1"/>
</dbReference>
<dbReference type="GO" id="GO:0009368">
    <property type="term" value="C:endopeptidase Clp complex"/>
    <property type="evidence" value="ECO:0007669"/>
    <property type="project" value="TreeGrafter"/>
</dbReference>
<keyword evidence="2" id="KW-0645">Protease</keyword>
<proteinExistence type="predicted"/>
<dbReference type="OrthoDB" id="5188166at2"/>
<accession>A0A4R2J2W4</accession>